<feature type="non-terminal residue" evidence="1">
    <location>
        <position position="86"/>
    </location>
</feature>
<dbReference type="Proteomes" id="UP000287144">
    <property type="component" value="Unassembled WGS sequence"/>
</dbReference>
<organism evidence="1 2">
    <name type="scientific">Fusarium oligoseptatum</name>
    <dbReference type="NCBI Taxonomy" id="2604345"/>
    <lineage>
        <taxon>Eukaryota</taxon>
        <taxon>Fungi</taxon>
        <taxon>Dikarya</taxon>
        <taxon>Ascomycota</taxon>
        <taxon>Pezizomycotina</taxon>
        <taxon>Sordariomycetes</taxon>
        <taxon>Hypocreomycetidae</taxon>
        <taxon>Hypocreales</taxon>
        <taxon>Nectriaceae</taxon>
        <taxon>Fusarium</taxon>
        <taxon>Fusarium solani species complex</taxon>
    </lineage>
</organism>
<reference evidence="1 2" key="1">
    <citation type="submission" date="2017-06" db="EMBL/GenBank/DDBJ databases">
        <title>Comparative genomic analysis of Ambrosia Fusariam Clade fungi.</title>
        <authorList>
            <person name="Stajich J.E."/>
            <person name="Carrillo J."/>
            <person name="Kijimoto T."/>
            <person name="Eskalen A."/>
            <person name="O'Donnell K."/>
            <person name="Kasson M."/>
        </authorList>
    </citation>
    <scope>NUCLEOTIDE SEQUENCE [LARGE SCALE GENOMIC DNA]</scope>
    <source>
        <strain evidence="1 2">NRRL62579</strain>
    </source>
</reference>
<name>A0A428RDM9_9HYPO</name>
<evidence type="ECO:0000313" key="2">
    <source>
        <dbReference type="Proteomes" id="UP000287144"/>
    </source>
</evidence>
<protein>
    <submittedName>
        <fullName evidence="1">Uncharacterized protein</fullName>
    </submittedName>
</protein>
<evidence type="ECO:0000313" key="1">
    <source>
        <dbReference type="EMBL" id="RSL75628.1"/>
    </source>
</evidence>
<dbReference type="EMBL" id="NKCK01001026">
    <property type="protein sequence ID" value="RSL75628.1"/>
    <property type="molecule type" value="Genomic_DNA"/>
</dbReference>
<accession>A0A428RDM9</accession>
<proteinExistence type="predicted"/>
<gene>
    <name evidence="1" type="ORF">CEP52_017837</name>
</gene>
<keyword evidence="2" id="KW-1185">Reference proteome</keyword>
<comment type="caution">
    <text evidence="1">The sequence shown here is derived from an EMBL/GenBank/DDBJ whole genome shotgun (WGS) entry which is preliminary data.</text>
</comment>
<sequence>MPEDIKAKFHAILDIVEHYASKFDAIQSPIDEYQEQEAKINGRIDQLRVEIDSAPLIGSRWCSGIAGFGSFPGEYCSGTKSNCTAT</sequence>
<dbReference type="AlphaFoldDB" id="A0A428RDM9"/>